<dbReference type="CDD" id="cd00303">
    <property type="entry name" value="retropepsin_like"/>
    <property type="match status" value="1"/>
</dbReference>
<name>A0ABM4DMV9_HYDVU</name>
<feature type="domain" description="CCHC-type" evidence="1">
    <location>
        <begin position="231"/>
        <end position="247"/>
    </location>
</feature>
<dbReference type="PANTHER" id="PTHR37984">
    <property type="entry name" value="PROTEIN CBG26694"/>
    <property type="match status" value="1"/>
</dbReference>
<dbReference type="InterPro" id="IPR001878">
    <property type="entry name" value="Znf_CCHC"/>
</dbReference>
<organism evidence="2 3">
    <name type="scientific">Hydra vulgaris</name>
    <name type="common">Hydra</name>
    <name type="synonym">Hydra attenuata</name>
    <dbReference type="NCBI Taxonomy" id="6087"/>
    <lineage>
        <taxon>Eukaryota</taxon>
        <taxon>Metazoa</taxon>
        <taxon>Cnidaria</taxon>
        <taxon>Hydrozoa</taxon>
        <taxon>Hydroidolina</taxon>
        <taxon>Anthoathecata</taxon>
        <taxon>Aplanulata</taxon>
        <taxon>Hydridae</taxon>
        <taxon>Hydra</taxon>
    </lineage>
</organism>
<dbReference type="Gene3D" id="2.40.70.10">
    <property type="entry name" value="Acid Proteases"/>
    <property type="match status" value="1"/>
</dbReference>
<dbReference type="InterPro" id="IPR050951">
    <property type="entry name" value="Retrovirus_Pol_polyprotein"/>
</dbReference>
<dbReference type="Gene3D" id="4.10.60.10">
    <property type="entry name" value="Zinc finger, CCHC-type"/>
    <property type="match status" value="1"/>
</dbReference>
<dbReference type="InterPro" id="IPR036875">
    <property type="entry name" value="Znf_CCHC_sf"/>
</dbReference>
<dbReference type="InterPro" id="IPR021109">
    <property type="entry name" value="Peptidase_aspartic_dom_sf"/>
</dbReference>
<accession>A0ABM4DMV9</accession>
<dbReference type="RefSeq" id="XP_065675904.1">
    <property type="nucleotide sequence ID" value="XM_065819832.1"/>
</dbReference>
<protein>
    <submittedName>
        <fullName evidence="3">Uncharacterized protein LOC136092113</fullName>
    </submittedName>
</protein>
<dbReference type="SUPFAM" id="SSF57756">
    <property type="entry name" value="Retrovirus zinc finger-like domains"/>
    <property type="match status" value="1"/>
</dbReference>
<evidence type="ECO:0000313" key="2">
    <source>
        <dbReference type="Proteomes" id="UP001652625"/>
    </source>
</evidence>
<reference evidence="3" key="1">
    <citation type="submission" date="2025-08" db="UniProtKB">
        <authorList>
            <consortium name="RefSeq"/>
        </authorList>
    </citation>
    <scope>IDENTIFICATION</scope>
</reference>
<dbReference type="GeneID" id="136092113"/>
<dbReference type="PANTHER" id="PTHR37984:SF9">
    <property type="entry name" value="INTEGRASE CATALYTIC DOMAIN-CONTAINING PROTEIN"/>
    <property type="match status" value="1"/>
</dbReference>
<gene>
    <name evidence="3" type="primary">LOC136092113</name>
</gene>
<dbReference type="SUPFAM" id="SSF56672">
    <property type="entry name" value="DNA/RNA polymerases"/>
    <property type="match status" value="1"/>
</dbReference>
<feature type="domain" description="CCHC-type" evidence="1">
    <location>
        <begin position="211"/>
        <end position="227"/>
    </location>
</feature>
<dbReference type="Gene3D" id="3.10.10.10">
    <property type="entry name" value="HIV Type 1 Reverse Transcriptase, subunit A, domain 1"/>
    <property type="match status" value="1"/>
</dbReference>
<evidence type="ECO:0000313" key="3">
    <source>
        <dbReference type="RefSeq" id="XP_065675904.1"/>
    </source>
</evidence>
<sequence>MERFMKPDRLGIDPNSTDAEKTYNHWLRTFYNFVSTVDDNSIKVNLLINHIEPNVYKFISECDDFEQAISIVESIYLKPKNEIFARHILSTRKQKPSESIDQFLNELKNLSKDCKFTAVSAEQYKSEMIRDAFINGLLSNVIRQRLLENKTLDLPSAFDQARSLDVAQQNSNVYSQPTIPISASIQEIKSSLQNQSMTDNHLAAIVKSKQLCWFCGNIRHPRTKCPAREAICHKCKKVGHFEKLCRSSSVSAAVPKIDDDYFSATISASANSPFRVCHNIIINDKYKAEALIDSGSTNKSFIYNKLVALLNLDLIYEQSVIGMASASLSAKSDGYCYVSITLQNKIYNKVKLHVLDIILGTDFQELHESITIKYGGKRPPLTFAALTTMKTEPAELFANLTKDCRPIATRSRNYSQRDKEFIKSEIHRMVQAGIIEPSNSPWRIQILVVNEKTKRRMVVDYSETINKYTQLDAYPLPKIETIVNIISK</sequence>
<evidence type="ECO:0000259" key="1">
    <source>
        <dbReference type="SMART" id="SM00343"/>
    </source>
</evidence>
<dbReference type="Proteomes" id="UP001652625">
    <property type="component" value="Chromosome 15"/>
</dbReference>
<dbReference type="SMART" id="SM00343">
    <property type="entry name" value="ZnF_C2HC"/>
    <property type="match status" value="2"/>
</dbReference>
<dbReference type="InterPro" id="IPR043502">
    <property type="entry name" value="DNA/RNA_pol_sf"/>
</dbReference>
<proteinExistence type="predicted"/>
<keyword evidence="2" id="KW-1185">Reference proteome</keyword>